<dbReference type="InterPro" id="IPR011006">
    <property type="entry name" value="CheY-like_superfamily"/>
</dbReference>
<dbReference type="Pfam" id="PF01584">
    <property type="entry name" value="CheW"/>
    <property type="match status" value="1"/>
</dbReference>
<dbReference type="InterPro" id="IPR001789">
    <property type="entry name" value="Sig_transdc_resp-reg_receiver"/>
</dbReference>
<dbReference type="PIRSF" id="PIRSF002867">
    <property type="entry name" value="CheV"/>
    <property type="match status" value="1"/>
</dbReference>
<dbReference type="PANTHER" id="PTHR47233:SF3">
    <property type="entry name" value="CHEMOTAXIS PROTEIN CHEV"/>
    <property type="match status" value="1"/>
</dbReference>
<evidence type="ECO:0000256" key="1">
    <source>
        <dbReference type="PROSITE-ProRule" id="PRU00169"/>
    </source>
</evidence>
<dbReference type="SMART" id="SM00260">
    <property type="entry name" value="CheW"/>
    <property type="match status" value="1"/>
</dbReference>
<dbReference type="RefSeq" id="WP_076514757.1">
    <property type="nucleotide sequence ID" value="NZ_FTOH01000003.1"/>
</dbReference>
<accession>A0A1N7L2S0</accession>
<dbReference type="OrthoDB" id="9806105at2"/>
<dbReference type="SUPFAM" id="SSF52172">
    <property type="entry name" value="CheY-like"/>
    <property type="match status" value="1"/>
</dbReference>
<proteinExistence type="predicted"/>
<dbReference type="PROSITE" id="PS50110">
    <property type="entry name" value="RESPONSE_REGULATORY"/>
    <property type="match status" value="1"/>
</dbReference>
<dbReference type="SUPFAM" id="SSF50341">
    <property type="entry name" value="CheW-like"/>
    <property type="match status" value="1"/>
</dbReference>
<evidence type="ECO:0000313" key="4">
    <source>
        <dbReference type="EMBL" id="SIS67950.1"/>
    </source>
</evidence>
<protein>
    <submittedName>
        <fullName evidence="4">CheW protein</fullName>
    </submittedName>
</protein>
<name>A0A1N7L2S0_9GAMM</name>
<evidence type="ECO:0000313" key="5">
    <source>
        <dbReference type="Proteomes" id="UP000185639"/>
    </source>
</evidence>
<evidence type="ECO:0000259" key="2">
    <source>
        <dbReference type="PROSITE" id="PS50110"/>
    </source>
</evidence>
<dbReference type="Gene3D" id="2.30.30.40">
    <property type="entry name" value="SH3 Domains"/>
    <property type="match status" value="1"/>
</dbReference>
<dbReference type="STRING" id="484498.SAMN05421686_103240"/>
<dbReference type="SMART" id="SM00448">
    <property type="entry name" value="REC"/>
    <property type="match status" value="1"/>
</dbReference>
<evidence type="ECO:0000259" key="3">
    <source>
        <dbReference type="PROSITE" id="PS50851"/>
    </source>
</evidence>
<dbReference type="GO" id="GO:0006935">
    <property type="term" value="P:chemotaxis"/>
    <property type="evidence" value="ECO:0007669"/>
    <property type="project" value="InterPro"/>
</dbReference>
<dbReference type="EMBL" id="FTOH01000003">
    <property type="protein sequence ID" value="SIS67950.1"/>
    <property type="molecule type" value="Genomic_DNA"/>
</dbReference>
<dbReference type="PANTHER" id="PTHR47233">
    <property type="entry name" value="CHEMOTAXIS PROTEIN CHEV"/>
    <property type="match status" value="1"/>
</dbReference>
<feature type="domain" description="CheW-like" evidence="3">
    <location>
        <begin position="19"/>
        <end position="159"/>
    </location>
</feature>
<dbReference type="InterPro" id="IPR036061">
    <property type="entry name" value="CheW-like_dom_sf"/>
</dbReference>
<dbReference type="AlphaFoldDB" id="A0A1N7L2S0"/>
<dbReference type="PROSITE" id="PS50851">
    <property type="entry name" value="CHEW"/>
    <property type="match status" value="1"/>
</dbReference>
<dbReference type="Gene3D" id="3.40.50.2300">
    <property type="match status" value="1"/>
</dbReference>
<feature type="domain" description="Response regulatory" evidence="2">
    <location>
        <begin position="181"/>
        <end position="306"/>
    </location>
</feature>
<gene>
    <name evidence="4" type="ORF">SAMN05421686_103240</name>
</gene>
<dbReference type="Gene3D" id="2.40.50.180">
    <property type="entry name" value="CheA-289, Domain 4"/>
    <property type="match status" value="1"/>
</dbReference>
<organism evidence="4 5">
    <name type="scientific">Thalassolituus maritimus</name>
    <dbReference type="NCBI Taxonomy" id="484498"/>
    <lineage>
        <taxon>Bacteria</taxon>
        <taxon>Pseudomonadati</taxon>
        <taxon>Pseudomonadota</taxon>
        <taxon>Gammaproteobacteria</taxon>
        <taxon>Oceanospirillales</taxon>
        <taxon>Oceanospirillaceae</taxon>
        <taxon>Thalassolituus</taxon>
    </lineage>
</organism>
<dbReference type="InterPro" id="IPR002545">
    <property type="entry name" value="CheW-lke_dom"/>
</dbReference>
<dbReference type="Proteomes" id="UP000185639">
    <property type="component" value="Unassembled WGS sequence"/>
</dbReference>
<keyword evidence="1" id="KW-0597">Phosphoprotein</keyword>
<dbReference type="CDD" id="cd19924">
    <property type="entry name" value="REC_CheV-like"/>
    <property type="match status" value="1"/>
</dbReference>
<feature type="modified residue" description="4-aspartylphosphate" evidence="1">
    <location>
        <position position="239"/>
    </location>
</feature>
<dbReference type="Pfam" id="PF00072">
    <property type="entry name" value="Response_reg"/>
    <property type="match status" value="1"/>
</dbReference>
<keyword evidence="5" id="KW-1185">Reference proteome</keyword>
<dbReference type="InterPro" id="IPR024181">
    <property type="entry name" value="Chemotax_regulator_CheV"/>
</dbReference>
<dbReference type="GO" id="GO:0000160">
    <property type="term" value="P:phosphorelay signal transduction system"/>
    <property type="evidence" value="ECO:0007669"/>
    <property type="project" value="InterPro"/>
</dbReference>
<sequence>MSNVLSSVDARTQLVGQNRLELLLFHLGGQQYFAINVFKVQEVMRLPELTKIPDSHPCIRGVCHVRGQTVPVVDLRAAVKMGPMTGDTSNCNIIVTEYNMTIQAFLVGGVDRIVNMNWNEILPPPGGAGRQHYLTAITRIDERIVEIIDVEKVLAEISPYELELTEDAYDRELLEKVHGKDILIVDDSNVALEQMKNVIAPMGLNIVQARNGLEAYQTLMHWKQEGRDIRDRLLMIITDAEMPEMDGYMLTTEIRQDPDLKDTFVILHTSLSGNFNKAMVEKVGCDGFLSKFKPHSLADEVQKLIRMKVEQAEGR</sequence>
<reference evidence="5" key="1">
    <citation type="submission" date="2017-01" db="EMBL/GenBank/DDBJ databases">
        <authorList>
            <person name="Varghese N."/>
            <person name="Submissions S."/>
        </authorList>
    </citation>
    <scope>NUCLEOTIDE SEQUENCE [LARGE SCALE GENOMIC DNA]</scope>
    <source>
        <strain evidence="5">DSM 24913</strain>
    </source>
</reference>